<dbReference type="InterPro" id="IPR051400">
    <property type="entry name" value="HAD-like_hydrolase"/>
</dbReference>
<evidence type="ECO:0000313" key="4">
    <source>
        <dbReference type="EMBL" id="PZW29205.1"/>
    </source>
</evidence>
<dbReference type="RefSeq" id="WP_111323188.1">
    <property type="nucleotide sequence ID" value="NZ_BIFX01000001.1"/>
</dbReference>
<protein>
    <submittedName>
        <fullName evidence="4">Putative hydrolase of the HAD superfamily</fullName>
    </submittedName>
</protein>
<dbReference type="PANTHER" id="PTHR46470">
    <property type="entry name" value="N-ACYLNEURAMINATE-9-PHOSPHATASE"/>
    <property type="match status" value="1"/>
</dbReference>
<evidence type="ECO:0000256" key="2">
    <source>
        <dbReference type="ARBA" id="ARBA00022801"/>
    </source>
</evidence>
<dbReference type="AlphaFoldDB" id="A0A326U7P8"/>
<keyword evidence="2 4" id="KW-0378">Hydrolase</keyword>
<dbReference type="Gene3D" id="1.20.120.710">
    <property type="entry name" value="Haloacid dehalogenase hydrolase-like domain"/>
    <property type="match status" value="1"/>
</dbReference>
<proteinExistence type="predicted"/>
<dbReference type="GO" id="GO:0044281">
    <property type="term" value="P:small molecule metabolic process"/>
    <property type="evidence" value="ECO:0007669"/>
    <property type="project" value="UniProtKB-ARBA"/>
</dbReference>
<comment type="caution">
    <text evidence="4">The sequence shown here is derived from an EMBL/GenBank/DDBJ whole genome shotgun (WGS) entry which is preliminary data.</text>
</comment>
<dbReference type="OrthoDB" id="9809962at2"/>
<name>A0A326U7P8_THEHA</name>
<dbReference type="NCBIfam" id="TIGR01549">
    <property type="entry name" value="HAD-SF-IA-v1"/>
    <property type="match status" value="1"/>
</dbReference>
<keyword evidence="5" id="KW-1185">Reference proteome</keyword>
<dbReference type="InterPro" id="IPR036412">
    <property type="entry name" value="HAD-like_sf"/>
</dbReference>
<dbReference type="InterPro" id="IPR023214">
    <property type="entry name" value="HAD_sf"/>
</dbReference>
<dbReference type="GO" id="GO:0016787">
    <property type="term" value="F:hydrolase activity"/>
    <property type="evidence" value="ECO:0007669"/>
    <property type="project" value="UniProtKB-KW"/>
</dbReference>
<evidence type="ECO:0000256" key="3">
    <source>
        <dbReference type="ARBA" id="ARBA00022842"/>
    </source>
</evidence>
<evidence type="ECO:0000256" key="1">
    <source>
        <dbReference type="ARBA" id="ARBA00001946"/>
    </source>
</evidence>
<sequence length="241" mass="27518">MSISTEKQAHITLPTGMKGILFDFDDTMYAWEEVIRHWATAFTRKHNISDDHAIVDHIVDLLVTVDYHGSTPRIELFRFLQQEYPAFDTALEDLQQHYQEELLSSMIARPDAGAYPLLHALHANHIPFGIITNGDASWQRRKVEAYGIHKLTPHIFVSGAFGAHKPAPSIFQAAAKALELPPEEILFVGDHPIYDIWGAHRVGMHTAWIDRFYPWPRHLPRSIAEITVHSLAELCKLFEVE</sequence>
<accession>A0A326U7P8</accession>
<dbReference type="EMBL" id="QKUF01000009">
    <property type="protein sequence ID" value="PZW29205.1"/>
    <property type="molecule type" value="Genomic_DNA"/>
</dbReference>
<dbReference type="SUPFAM" id="SSF56784">
    <property type="entry name" value="HAD-like"/>
    <property type="match status" value="1"/>
</dbReference>
<comment type="cofactor">
    <cofactor evidence="1">
        <name>Mg(2+)</name>
        <dbReference type="ChEBI" id="CHEBI:18420"/>
    </cofactor>
</comment>
<dbReference type="Gene3D" id="3.40.50.1000">
    <property type="entry name" value="HAD superfamily/HAD-like"/>
    <property type="match status" value="1"/>
</dbReference>
<dbReference type="Proteomes" id="UP000248806">
    <property type="component" value="Unassembled WGS sequence"/>
</dbReference>
<gene>
    <name evidence="4" type="ORF">EI42_02927</name>
</gene>
<dbReference type="NCBIfam" id="TIGR01509">
    <property type="entry name" value="HAD-SF-IA-v3"/>
    <property type="match status" value="1"/>
</dbReference>
<dbReference type="SFLD" id="SFLDS00003">
    <property type="entry name" value="Haloacid_Dehalogenase"/>
    <property type="match status" value="1"/>
</dbReference>
<reference evidence="4 5" key="1">
    <citation type="submission" date="2018-06" db="EMBL/GenBank/DDBJ databases">
        <title>Genomic Encyclopedia of Archaeal and Bacterial Type Strains, Phase II (KMG-II): from individual species to whole genera.</title>
        <authorList>
            <person name="Goeker M."/>
        </authorList>
    </citation>
    <scope>NUCLEOTIDE SEQUENCE [LARGE SCALE GENOMIC DNA]</scope>
    <source>
        <strain evidence="4 5">ATCC BAA-1881</strain>
    </source>
</reference>
<dbReference type="Pfam" id="PF00702">
    <property type="entry name" value="Hydrolase"/>
    <property type="match status" value="1"/>
</dbReference>
<keyword evidence="3" id="KW-0460">Magnesium</keyword>
<organism evidence="4 5">
    <name type="scientific">Thermosporothrix hazakensis</name>
    <dbReference type="NCBI Taxonomy" id="644383"/>
    <lineage>
        <taxon>Bacteria</taxon>
        <taxon>Bacillati</taxon>
        <taxon>Chloroflexota</taxon>
        <taxon>Ktedonobacteria</taxon>
        <taxon>Ktedonobacterales</taxon>
        <taxon>Thermosporotrichaceae</taxon>
        <taxon>Thermosporothrix</taxon>
    </lineage>
</organism>
<evidence type="ECO:0000313" key="5">
    <source>
        <dbReference type="Proteomes" id="UP000248806"/>
    </source>
</evidence>
<dbReference type="SFLD" id="SFLDG01129">
    <property type="entry name" value="C1.5:_HAD__Beta-PGM__Phosphata"/>
    <property type="match status" value="1"/>
</dbReference>
<dbReference type="InterPro" id="IPR006439">
    <property type="entry name" value="HAD-SF_hydro_IA"/>
</dbReference>